<dbReference type="EMBL" id="JACHOO010000004">
    <property type="protein sequence ID" value="MBB5753099.1"/>
    <property type="molecule type" value="Genomic_DNA"/>
</dbReference>
<evidence type="ECO:0000256" key="13">
    <source>
        <dbReference type="RuleBase" id="RU003357"/>
    </source>
</evidence>
<keyword evidence="6 14" id="KW-0732">Signal</keyword>
<dbReference type="InterPro" id="IPR011276">
    <property type="entry name" value="TonB_haem/Hb_rcpt"/>
</dbReference>
<evidence type="ECO:0000256" key="4">
    <source>
        <dbReference type="ARBA" id="ARBA00022452"/>
    </source>
</evidence>
<name>A0A7W9L1Y6_9HYPH</name>
<dbReference type="GO" id="GO:0015232">
    <property type="term" value="F:heme transmembrane transporter activity"/>
    <property type="evidence" value="ECO:0007669"/>
    <property type="project" value="InterPro"/>
</dbReference>
<evidence type="ECO:0000256" key="6">
    <source>
        <dbReference type="ARBA" id="ARBA00022729"/>
    </source>
</evidence>
<sequence length="714" mass="76361">MRVSGSGRHFNALMAGTAVLLALGTQAFAQTAPASEEAAAQDGIIVRGNKVKATLDTITVTASKGEEAAIDQLAGVSIVSAEELERIQAGLPSEIFRAVPGVMTAPLGNDPGTIMNIRGLQDFGRVAVTVDGARQNFSRNSHAGNGTFYLEPEILKSATVIRGPVANAYGSGAIGGVISFETIDPVDFLEPGETWALSEKFGIDFNSEGYVTSTTGALQVNDQLGVLGNFVYRNDGDYTTGNGVVLGDTAQELENGLLKAVINPAEFHEIELSGILFNDDYDASRSAGLSSATTEAVETQNQAATARWTYSNPDDRLFDFQGTAYWNDTDTSMVKTGPTNSGSTGNIGDRREFEVETYGFDLHNASRVAALGFENTFTYGGDYFHDDADSWSDLTTSSPPKSTASATGSGVREAYGAFLEWKGERGDWLELIAAARYDGFNLEGEDASGDPVSLDGGRLSPRATIGVTPLTGFQLYGTYAEGYRAPSITETFVGGSHQNDFSWIPNPDLDPEIARTFEIGTNLKYDGVFSEVDQLRAKVAVFHTEVDDYIDIVSLGGGISQYQNIDGATIEGIEAELNYDFGAGFLGLAGALIDAENDDGGHLNNAPQNKFSATVGMRAFEERLTYGMQWISIGEGWHNAVETEVPAYNLVNVFANFQVSKNVRVDFAIENLLDEDYTNAQSGYFGLSPSYQPVLVEDGKGQTIKLAITSRIGG</sequence>
<dbReference type="InterPro" id="IPR000531">
    <property type="entry name" value="Beta-barrel_TonB"/>
</dbReference>
<dbReference type="PANTHER" id="PTHR30069">
    <property type="entry name" value="TONB-DEPENDENT OUTER MEMBRANE RECEPTOR"/>
    <property type="match status" value="1"/>
</dbReference>
<evidence type="ECO:0000256" key="14">
    <source>
        <dbReference type="SAM" id="SignalP"/>
    </source>
</evidence>
<dbReference type="InterPro" id="IPR037066">
    <property type="entry name" value="Plug_dom_sf"/>
</dbReference>
<proteinExistence type="inferred from homology"/>
<dbReference type="PROSITE" id="PS00430">
    <property type="entry name" value="TONB_DEPENDENT_REC_1"/>
    <property type="match status" value="1"/>
</dbReference>
<evidence type="ECO:0000256" key="10">
    <source>
        <dbReference type="ARBA" id="ARBA00023237"/>
    </source>
</evidence>
<dbReference type="Gene3D" id="2.170.130.10">
    <property type="entry name" value="TonB-dependent receptor, plug domain"/>
    <property type="match status" value="1"/>
</dbReference>
<dbReference type="InterPro" id="IPR012910">
    <property type="entry name" value="Plug_dom"/>
</dbReference>
<dbReference type="InterPro" id="IPR039426">
    <property type="entry name" value="TonB-dep_rcpt-like"/>
</dbReference>
<evidence type="ECO:0000259" key="16">
    <source>
        <dbReference type="Pfam" id="PF07715"/>
    </source>
</evidence>
<dbReference type="PROSITE" id="PS52016">
    <property type="entry name" value="TONB_DEPENDENT_REC_3"/>
    <property type="match status" value="1"/>
</dbReference>
<dbReference type="GO" id="GO:0044718">
    <property type="term" value="P:siderophore transmembrane transport"/>
    <property type="evidence" value="ECO:0007669"/>
    <property type="project" value="TreeGrafter"/>
</dbReference>
<organism evidence="17 18">
    <name type="scientific">Prosthecomicrobium pneumaticum</name>
    <dbReference type="NCBI Taxonomy" id="81895"/>
    <lineage>
        <taxon>Bacteria</taxon>
        <taxon>Pseudomonadati</taxon>
        <taxon>Pseudomonadota</taxon>
        <taxon>Alphaproteobacteria</taxon>
        <taxon>Hyphomicrobiales</taxon>
        <taxon>Kaistiaceae</taxon>
        <taxon>Prosthecomicrobium</taxon>
    </lineage>
</organism>
<reference evidence="17 18" key="1">
    <citation type="submission" date="2020-08" db="EMBL/GenBank/DDBJ databases">
        <title>Genomic Encyclopedia of Type Strains, Phase IV (KMG-IV): sequencing the most valuable type-strain genomes for metagenomic binning, comparative biology and taxonomic classification.</title>
        <authorList>
            <person name="Goeker M."/>
        </authorList>
    </citation>
    <scope>NUCLEOTIDE SEQUENCE [LARGE SCALE GENOMIC DNA]</scope>
    <source>
        <strain evidence="17 18">DSM 16268</strain>
    </source>
</reference>
<accession>A0A7W9L1Y6</accession>
<feature type="signal peptide" evidence="14">
    <location>
        <begin position="1"/>
        <end position="29"/>
    </location>
</feature>
<evidence type="ECO:0000313" key="18">
    <source>
        <dbReference type="Proteomes" id="UP000523821"/>
    </source>
</evidence>
<gene>
    <name evidence="17" type="ORF">GGQ63_002165</name>
</gene>
<comment type="subcellular location">
    <subcellularLocation>
        <location evidence="1 11">Cell outer membrane</location>
        <topology evidence="1 11">Multi-pass membrane protein</topology>
    </subcellularLocation>
</comment>
<feature type="chain" id="PRO_5031045749" evidence="14">
    <location>
        <begin position="30"/>
        <end position="714"/>
    </location>
</feature>
<protein>
    <submittedName>
        <fullName evidence="17">Hemoglobin/transferrin/lactoferrin receptor protein</fullName>
    </submittedName>
</protein>
<dbReference type="GO" id="GO:0015344">
    <property type="term" value="F:siderophore uptake transmembrane transporter activity"/>
    <property type="evidence" value="ECO:0007669"/>
    <property type="project" value="TreeGrafter"/>
</dbReference>
<keyword evidence="8 11" id="KW-0472">Membrane</keyword>
<dbReference type="InterPro" id="IPR036942">
    <property type="entry name" value="Beta-barrel_TonB_sf"/>
</dbReference>
<evidence type="ECO:0000256" key="7">
    <source>
        <dbReference type="ARBA" id="ARBA00023077"/>
    </source>
</evidence>
<dbReference type="PANTHER" id="PTHR30069:SF41">
    <property type="entry name" value="HEME_HEMOPEXIN UTILIZATION PROTEIN C"/>
    <property type="match status" value="1"/>
</dbReference>
<keyword evidence="18" id="KW-1185">Reference proteome</keyword>
<dbReference type="Gene3D" id="2.40.170.20">
    <property type="entry name" value="TonB-dependent receptor, beta-barrel domain"/>
    <property type="match status" value="1"/>
</dbReference>
<keyword evidence="4 11" id="KW-1134">Transmembrane beta strand</keyword>
<keyword evidence="9 17" id="KW-0675">Receptor</keyword>
<dbReference type="InterPro" id="IPR010916">
    <property type="entry name" value="TonB_box_CS"/>
</dbReference>
<evidence type="ECO:0000256" key="5">
    <source>
        <dbReference type="ARBA" id="ARBA00022692"/>
    </source>
</evidence>
<evidence type="ECO:0000256" key="9">
    <source>
        <dbReference type="ARBA" id="ARBA00023170"/>
    </source>
</evidence>
<dbReference type="GO" id="GO:0009279">
    <property type="term" value="C:cell outer membrane"/>
    <property type="evidence" value="ECO:0007669"/>
    <property type="project" value="UniProtKB-SubCell"/>
</dbReference>
<dbReference type="Pfam" id="PF07715">
    <property type="entry name" value="Plug"/>
    <property type="match status" value="1"/>
</dbReference>
<evidence type="ECO:0000256" key="2">
    <source>
        <dbReference type="ARBA" id="ARBA00009810"/>
    </source>
</evidence>
<dbReference type="AlphaFoldDB" id="A0A7W9L1Y6"/>
<comment type="similarity">
    <text evidence="2 11 13">Belongs to the TonB-dependent receptor family.</text>
</comment>
<evidence type="ECO:0000313" key="17">
    <source>
        <dbReference type="EMBL" id="MBB5753099.1"/>
    </source>
</evidence>
<feature type="domain" description="TonB-dependent receptor-like beta-barrel" evidence="15">
    <location>
        <begin position="280"/>
        <end position="672"/>
    </location>
</feature>
<keyword evidence="10 11" id="KW-0998">Cell outer membrane</keyword>
<dbReference type="CDD" id="cd01347">
    <property type="entry name" value="ligand_gated_channel"/>
    <property type="match status" value="1"/>
</dbReference>
<dbReference type="SUPFAM" id="SSF56935">
    <property type="entry name" value="Porins"/>
    <property type="match status" value="1"/>
</dbReference>
<keyword evidence="3 11" id="KW-0813">Transport</keyword>
<keyword evidence="7 12" id="KW-0798">TonB box</keyword>
<feature type="short sequence motif" description="TonB box" evidence="12">
    <location>
        <begin position="57"/>
        <end position="63"/>
    </location>
</feature>
<evidence type="ECO:0000259" key="15">
    <source>
        <dbReference type="Pfam" id="PF00593"/>
    </source>
</evidence>
<dbReference type="Pfam" id="PF00593">
    <property type="entry name" value="TonB_dep_Rec_b-barrel"/>
    <property type="match status" value="1"/>
</dbReference>
<evidence type="ECO:0000256" key="11">
    <source>
        <dbReference type="PROSITE-ProRule" id="PRU01360"/>
    </source>
</evidence>
<comment type="caution">
    <text evidence="17">The sequence shown here is derived from an EMBL/GenBank/DDBJ whole genome shotgun (WGS) entry which is preliminary data.</text>
</comment>
<dbReference type="NCBIfam" id="TIGR01786">
    <property type="entry name" value="TonB-hemlactrns"/>
    <property type="match status" value="1"/>
</dbReference>
<dbReference type="NCBIfam" id="TIGR01785">
    <property type="entry name" value="TonB-hemin"/>
    <property type="match status" value="1"/>
</dbReference>
<evidence type="ECO:0000256" key="1">
    <source>
        <dbReference type="ARBA" id="ARBA00004571"/>
    </source>
</evidence>
<keyword evidence="5 11" id="KW-0812">Transmembrane</keyword>
<evidence type="ECO:0000256" key="12">
    <source>
        <dbReference type="PROSITE-ProRule" id="PRU10143"/>
    </source>
</evidence>
<dbReference type="Proteomes" id="UP000523821">
    <property type="component" value="Unassembled WGS sequence"/>
</dbReference>
<dbReference type="InterPro" id="IPR010949">
    <property type="entry name" value="TonB_Hb/transfer/lactofer_rcpt"/>
</dbReference>
<evidence type="ECO:0000256" key="3">
    <source>
        <dbReference type="ARBA" id="ARBA00022448"/>
    </source>
</evidence>
<dbReference type="RefSeq" id="WP_183855596.1">
    <property type="nucleotide sequence ID" value="NZ_JACHOO010000004.1"/>
</dbReference>
<feature type="domain" description="TonB-dependent receptor plug" evidence="16">
    <location>
        <begin position="71"/>
        <end position="177"/>
    </location>
</feature>
<evidence type="ECO:0000256" key="8">
    <source>
        <dbReference type="ARBA" id="ARBA00023136"/>
    </source>
</evidence>